<protein>
    <recommendedName>
        <fullName evidence="2">UPF0102 protein D3Z39_11920</fullName>
    </recommendedName>
</protein>
<gene>
    <name evidence="3" type="ORF">D3Z39_11920</name>
    <name evidence="4" type="ORF">FMM72_11750</name>
</gene>
<dbReference type="SUPFAM" id="SSF52980">
    <property type="entry name" value="Restriction endonuclease-like"/>
    <property type="match status" value="1"/>
</dbReference>
<name>A0A845RLB8_9FIRM</name>
<evidence type="ECO:0000313" key="5">
    <source>
        <dbReference type="Proteomes" id="UP000446348"/>
    </source>
</evidence>
<evidence type="ECO:0000256" key="1">
    <source>
        <dbReference type="ARBA" id="ARBA00006738"/>
    </source>
</evidence>
<evidence type="ECO:0000313" key="4">
    <source>
        <dbReference type="EMBL" id="NDO39901.1"/>
    </source>
</evidence>
<evidence type="ECO:0000313" key="3">
    <source>
        <dbReference type="EMBL" id="NBI79561.1"/>
    </source>
</evidence>
<comment type="similarity">
    <text evidence="1 2">Belongs to the UPF0102 family.</text>
</comment>
<dbReference type="EMBL" id="QXWZ01000021">
    <property type="protein sequence ID" value="NBI79561.1"/>
    <property type="molecule type" value="Genomic_DNA"/>
</dbReference>
<dbReference type="Proteomes" id="UP000462501">
    <property type="component" value="Unassembled WGS sequence"/>
</dbReference>
<dbReference type="GO" id="GO:0003676">
    <property type="term" value="F:nucleic acid binding"/>
    <property type="evidence" value="ECO:0007669"/>
    <property type="project" value="InterPro"/>
</dbReference>
<reference evidence="4 6" key="2">
    <citation type="submission" date="2019-06" db="EMBL/GenBank/DDBJ databases">
        <title>Draft genome sequences of 15 bacterial species constituting the stable defined intestinal microbiota of the GM15 gnotobiotic mouse model.</title>
        <authorList>
            <person name="Elie C."/>
            <person name="Mathieu A."/>
            <person name="Saliou A."/>
            <person name="Darnaud M."/>
            <person name="Leulier F."/>
            <person name="Tamellini A."/>
        </authorList>
    </citation>
    <scope>NUCLEOTIDE SEQUENCE [LARGE SCALE GENOMIC DNA]</scope>
    <source>
        <strain evidence="4 6">JM4-15</strain>
    </source>
</reference>
<dbReference type="AlphaFoldDB" id="A0A845RLB8"/>
<dbReference type="HAMAP" id="MF_00048">
    <property type="entry name" value="UPF0102"/>
    <property type="match status" value="1"/>
</dbReference>
<sequence length="133" mass="14576">MVSTRTYGAAGEAFAANALEAEGYRILERNWRSGRSEIDLIAQRGDTIAFVEVKTRGEHALAAPAAFVTRAQRRRIALAAVEYLRARGIYNTGAVQPRFDVFEIVSGGPDGARVTRFSHLVNAYDTGDLDVFL</sequence>
<dbReference type="EMBL" id="VIQT01000016">
    <property type="protein sequence ID" value="NDO39901.1"/>
    <property type="molecule type" value="Genomic_DNA"/>
</dbReference>
<dbReference type="PANTHER" id="PTHR34039">
    <property type="entry name" value="UPF0102 PROTEIN YRAN"/>
    <property type="match status" value="1"/>
</dbReference>
<dbReference type="Proteomes" id="UP000446348">
    <property type="component" value="Unassembled WGS sequence"/>
</dbReference>
<proteinExistence type="inferred from homology"/>
<evidence type="ECO:0000256" key="2">
    <source>
        <dbReference type="HAMAP-Rule" id="MF_00048"/>
    </source>
</evidence>
<dbReference type="InterPro" id="IPR003509">
    <property type="entry name" value="UPF0102_YraN-like"/>
</dbReference>
<dbReference type="Gene3D" id="3.40.1350.10">
    <property type="match status" value="1"/>
</dbReference>
<reference evidence="3 5" key="1">
    <citation type="submission" date="2018-08" db="EMBL/GenBank/DDBJ databases">
        <title>Murine metabolic-syndrome-specific gut microbial biobank.</title>
        <authorList>
            <person name="Liu C."/>
        </authorList>
    </citation>
    <scope>NUCLEOTIDE SEQUENCE [LARGE SCALE GENOMIC DNA]</scope>
    <source>
        <strain evidence="3 5">X69</strain>
    </source>
</reference>
<dbReference type="OrthoDB" id="9802516at2"/>
<evidence type="ECO:0000313" key="6">
    <source>
        <dbReference type="Proteomes" id="UP000462501"/>
    </source>
</evidence>
<organism evidence="3 5">
    <name type="scientific">Anaerotruncus colihominis</name>
    <dbReference type="NCBI Taxonomy" id="169435"/>
    <lineage>
        <taxon>Bacteria</taxon>
        <taxon>Bacillati</taxon>
        <taxon>Bacillota</taxon>
        <taxon>Clostridia</taxon>
        <taxon>Eubacteriales</taxon>
        <taxon>Oscillospiraceae</taxon>
        <taxon>Anaerotruncus</taxon>
    </lineage>
</organism>
<dbReference type="InterPro" id="IPR011856">
    <property type="entry name" value="tRNA_endonuc-like_dom_sf"/>
</dbReference>
<dbReference type="InterPro" id="IPR011335">
    <property type="entry name" value="Restrct_endonuc-II-like"/>
</dbReference>
<dbReference type="Pfam" id="PF02021">
    <property type="entry name" value="UPF0102"/>
    <property type="match status" value="1"/>
</dbReference>
<comment type="caution">
    <text evidence="3">The sequence shown here is derived from an EMBL/GenBank/DDBJ whole genome shotgun (WGS) entry which is preliminary data.</text>
</comment>
<dbReference type="PANTHER" id="PTHR34039:SF1">
    <property type="entry name" value="UPF0102 PROTEIN YRAN"/>
    <property type="match status" value="1"/>
</dbReference>
<accession>A0A845RLB8</accession>